<dbReference type="AlphaFoldDB" id="A0A4R4DCX9"/>
<dbReference type="InterPro" id="IPR029060">
    <property type="entry name" value="PIN-like_dom_sf"/>
</dbReference>
<dbReference type="Gene3D" id="3.40.50.1010">
    <property type="entry name" value="5'-nuclease"/>
    <property type="match status" value="1"/>
</dbReference>
<accession>A0A4R4DCX9</accession>
<dbReference type="Pfam" id="PF01850">
    <property type="entry name" value="PIN"/>
    <property type="match status" value="1"/>
</dbReference>
<keyword evidence="1" id="KW-0460">Magnesium</keyword>
<dbReference type="Proteomes" id="UP000295023">
    <property type="component" value="Unassembled WGS sequence"/>
</dbReference>
<dbReference type="EMBL" id="SKBM01000018">
    <property type="protein sequence ID" value="TCZ57831.1"/>
    <property type="molecule type" value="Genomic_DNA"/>
</dbReference>
<dbReference type="InterPro" id="IPR051619">
    <property type="entry name" value="TypeII_TA_RNase_PINc/VapC"/>
</dbReference>
<name>A0A4R4DCX9_9PROT</name>
<feature type="domain" description="PIN" evidence="2">
    <location>
        <begin position="8"/>
        <end position="125"/>
    </location>
</feature>
<evidence type="ECO:0000259" key="2">
    <source>
        <dbReference type="Pfam" id="PF01850"/>
    </source>
</evidence>
<gene>
    <name evidence="3" type="ORF">EXY23_17875</name>
</gene>
<dbReference type="OrthoDB" id="1524147at2"/>
<organism evidence="3 4">
    <name type="scientific">Roseicella aquatilis</name>
    <dbReference type="NCBI Taxonomy" id="2527868"/>
    <lineage>
        <taxon>Bacteria</taxon>
        <taxon>Pseudomonadati</taxon>
        <taxon>Pseudomonadota</taxon>
        <taxon>Alphaproteobacteria</taxon>
        <taxon>Acetobacterales</taxon>
        <taxon>Roseomonadaceae</taxon>
        <taxon>Roseicella</taxon>
    </lineage>
</organism>
<dbReference type="RefSeq" id="WP_132292460.1">
    <property type="nucleotide sequence ID" value="NZ_SKBM01000018.1"/>
</dbReference>
<protein>
    <submittedName>
        <fullName evidence="3">PIN domain-containing protein</fullName>
    </submittedName>
</protein>
<sequence length="150" mass="16209">MSQPAHLVIDASVAIKWVREEVHSAWARSLPRTGATMPAPSFLLTECANVLWRVVRRREITGPEGDAIFRQLLQTPVELVVPDHALHRAALSLATRLDHPVYDCLYLALALSRGAALATADARFAGLLRRTGALPAALILTPPEPASPPA</sequence>
<dbReference type="PANTHER" id="PTHR35901:SF1">
    <property type="entry name" value="EXONUCLEASE VAPC9"/>
    <property type="match status" value="1"/>
</dbReference>
<dbReference type="CDD" id="cd09873">
    <property type="entry name" value="PIN_Pae0151-like"/>
    <property type="match status" value="1"/>
</dbReference>
<dbReference type="InterPro" id="IPR044153">
    <property type="entry name" value="PIN_Pae0151-like"/>
</dbReference>
<proteinExistence type="predicted"/>
<keyword evidence="4" id="KW-1185">Reference proteome</keyword>
<evidence type="ECO:0000256" key="1">
    <source>
        <dbReference type="ARBA" id="ARBA00022842"/>
    </source>
</evidence>
<dbReference type="InterPro" id="IPR002716">
    <property type="entry name" value="PIN_dom"/>
</dbReference>
<evidence type="ECO:0000313" key="4">
    <source>
        <dbReference type="Proteomes" id="UP000295023"/>
    </source>
</evidence>
<dbReference type="PANTHER" id="PTHR35901">
    <property type="entry name" value="RIBONUCLEASE VAPC3"/>
    <property type="match status" value="1"/>
</dbReference>
<dbReference type="SUPFAM" id="SSF88723">
    <property type="entry name" value="PIN domain-like"/>
    <property type="match status" value="1"/>
</dbReference>
<reference evidence="3 4" key="1">
    <citation type="submission" date="2019-03" db="EMBL/GenBank/DDBJ databases">
        <title>Paracraurococcus aquatilis NE82 genome sequence.</title>
        <authorList>
            <person name="Zhao Y."/>
            <person name="Du Z."/>
        </authorList>
    </citation>
    <scope>NUCLEOTIDE SEQUENCE [LARGE SCALE GENOMIC DNA]</scope>
    <source>
        <strain evidence="3 4">NE82</strain>
    </source>
</reference>
<evidence type="ECO:0000313" key="3">
    <source>
        <dbReference type="EMBL" id="TCZ57831.1"/>
    </source>
</evidence>
<comment type="caution">
    <text evidence="3">The sequence shown here is derived from an EMBL/GenBank/DDBJ whole genome shotgun (WGS) entry which is preliminary data.</text>
</comment>